<sequence>MLQGFPSIELSQYLLPADAARGGVIANPFVVTDIKNRVILWFLPGVFTPSQQDAIRKATDGLKLALSKPKQATGWHTDTSYYKSDTDGGVLNVSPAWHAQAHEASLTLGCAYMRQWLRDSETSFKLVDALLATVHPELHRRSSAVRKQLLADEEITDLHELIKAWPTVFTAISVVHNRETPFHCDSKLAPQWYDLFLSVGSYTNAILELPSLGIHARYMPGTAALFSGLLLRHGVSAVDRGDHIGYVFYMCPSIFHFASISVGKWVEYSSLCT</sequence>
<evidence type="ECO:0000256" key="5">
    <source>
        <dbReference type="ARBA" id="ARBA00023004"/>
    </source>
</evidence>
<evidence type="ECO:0000313" key="8">
    <source>
        <dbReference type="Proteomes" id="UP000053647"/>
    </source>
</evidence>
<dbReference type="InterPro" id="IPR024779">
    <property type="entry name" value="2OGFeDO_JBP1/TET_oxygenase_dom"/>
</dbReference>
<reference evidence="7 8" key="1">
    <citation type="submission" date="2014-06" db="EMBL/GenBank/DDBJ databases">
        <authorList>
            <consortium name="DOE Joint Genome Institute"/>
            <person name="Kuo A."/>
            <person name="Kohler A."/>
            <person name="Nagy L.G."/>
            <person name="Floudas D."/>
            <person name="Copeland A."/>
            <person name="Barry K.W."/>
            <person name="Cichocki N."/>
            <person name="Veneault-Fourrey C."/>
            <person name="LaButti K."/>
            <person name="Lindquist E.A."/>
            <person name="Lipzen A."/>
            <person name="Lundell T."/>
            <person name="Morin E."/>
            <person name="Murat C."/>
            <person name="Sun H."/>
            <person name="Tunlid A."/>
            <person name="Henrissat B."/>
            <person name="Grigoriev I.V."/>
            <person name="Hibbett D.S."/>
            <person name="Martin F."/>
            <person name="Nordberg H.P."/>
            <person name="Cantor M.N."/>
            <person name="Hua S.X."/>
        </authorList>
    </citation>
    <scope>NUCLEOTIDE SEQUENCE [LARGE SCALE GENOMIC DNA]</scope>
    <source>
        <strain evidence="7 8">ATCC 200175</strain>
    </source>
</reference>
<proteinExistence type="predicted"/>
<dbReference type="Gene3D" id="3.60.130.30">
    <property type="match status" value="1"/>
</dbReference>
<feature type="domain" description="2OGFeDO JBP1/TET oxygenase" evidence="6">
    <location>
        <begin position="120"/>
        <end position="248"/>
    </location>
</feature>
<evidence type="ECO:0000256" key="4">
    <source>
        <dbReference type="ARBA" id="ARBA00023002"/>
    </source>
</evidence>
<evidence type="ECO:0000256" key="1">
    <source>
        <dbReference type="ARBA" id="ARBA00001954"/>
    </source>
</evidence>
<protein>
    <recommendedName>
        <fullName evidence="6">2OGFeDO JBP1/TET oxygenase domain-containing protein</fullName>
    </recommendedName>
</protein>
<evidence type="ECO:0000259" key="6">
    <source>
        <dbReference type="Pfam" id="PF12851"/>
    </source>
</evidence>
<dbReference type="OrthoDB" id="3216531at2759"/>
<accession>A0A0C9T9N7</accession>
<keyword evidence="4" id="KW-0560">Oxidoreductase</keyword>
<keyword evidence="2" id="KW-0479">Metal-binding</keyword>
<dbReference type="Pfam" id="PF12851">
    <property type="entry name" value="Tet_JBP"/>
    <property type="match status" value="1"/>
</dbReference>
<organism evidence="7 8">
    <name type="scientific">Paxillus involutus ATCC 200175</name>
    <dbReference type="NCBI Taxonomy" id="664439"/>
    <lineage>
        <taxon>Eukaryota</taxon>
        <taxon>Fungi</taxon>
        <taxon>Dikarya</taxon>
        <taxon>Basidiomycota</taxon>
        <taxon>Agaricomycotina</taxon>
        <taxon>Agaricomycetes</taxon>
        <taxon>Agaricomycetidae</taxon>
        <taxon>Boletales</taxon>
        <taxon>Paxilineae</taxon>
        <taxon>Paxillaceae</taxon>
        <taxon>Paxillus</taxon>
    </lineage>
</organism>
<evidence type="ECO:0000313" key="7">
    <source>
        <dbReference type="EMBL" id="KIJ04952.1"/>
    </source>
</evidence>
<dbReference type="Proteomes" id="UP000053647">
    <property type="component" value="Unassembled WGS sequence"/>
</dbReference>
<gene>
    <name evidence="7" type="ORF">PAXINDRAFT_94086</name>
</gene>
<dbReference type="HOGENOM" id="CLU_039070_4_1_1"/>
<dbReference type="GO" id="GO:0046872">
    <property type="term" value="F:metal ion binding"/>
    <property type="evidence" value="ECO:0007669"/>
    <property type="project" value="UniProtKB-KW"/>
</dbReference>
<evidence type="ECO:0000256" key="2">
    <source>
        <dbReference type="ARBA" id="ARBA00022723"/>
    </source>
</evidence>
<name>A0A0C9T9N7_PAXIN</name>
<evidence type="ECO:0000256" key="3">
    <source>
        <dbReference type="ARBA" id="ARBA00022964"/>
    </source>
</evidence>
<keyword evidence="8" id="KW-1185">Reference proteome</keyword>
<reference evidence="8" key="2">
    <citation type="submission" date="2015-01" db="EMBL/GenBank/DDBJ databases">
        <title>Evolutionary Origins and Diversification of the Mycorrhizal Mutualists.</title>
        <authorList>
            <consortium name="DOE Joint Genome Institute"/>
            <consortium name="Mycorrhizal Genomics Consortium"/>
            <person name="Kohler A."/>
            <person name="Kuo A."/>
            <person name="Nagy L.G."/>
            <person name="Floudas D."/>
            <person name="Copeland A."/>
            <person name="Barry K.W."/>
            <person name="Cichocki N."/>
            <person name="Veneault-Fourrey C."/>
            <person name="LaButti K."/>
            <person name="Lindquist E.A."/>
            <person name="Lipzen A."/>
            <person name="Lundell T."/>
            <person name="Morin E."/>
            <person name="Murat C."/>
            <person name="Riley R."/>
            <person name="Ohm R."/>
            <person name="Sun H."/>
            <person name="Tunlid A."/>
            <person name="Henrissat B."/>
            <person name="Grigoriev I.V."/>
            <person name="Hibbett D.S."/>
            <person name="Martin F."/>
        </authorList>
    </citation>
    <scope>NUCLEOTIDE SEQUENCE [LARGE SCALE GENOMIC DNA]</scope>
    <source>
        <strain evidence="8">ATCC 200175</strain>
    </source>
</reference>
<dbReference type="GO" id="GO:0051213">
    <property type="term" value="F:dioxygenase activity"/>
    <property type="evidence" value="ECO:0007669"/>
    <property type="project" value="UniProtKB-KW"/>
</dbReference>
<dbReference type="AlphaFoldDB" id="A0A0C9T9N7"/>
<keyword evidence="5" id="KW-0408">Iron</keyword>
<dbReference type="EMBL" id="KN821379">
    <property type="protein sequence ID" value="KIJ04952.1"/>
    <property type="molecule type" value="Genomic_DNA"/>
</dbReference>
<keyword evidence="3" id="KW-0223">Dioxygenase</keyword>
<comment type="cofactor">
    <cofactor evidence="1">
        <name>Fe(2+)</name>
        <dbReference type="ChEBI" id="CHEBI:29033"/>
    </cofactor>
</comment>